<protein>
    <submittedName>
        <fullName evidence="2">HDOD domain-containing protein</fullName>
    </submittedName>
</protein>
<accession>A0A369WTM4</accession>
<dbReference type="PANTHER" id="PTHR33525:SF4">
    <property type="entry name" value="CYCLIC DI-GMP PHOSPHODIESTERASE CDGJ"/>
    <property type="match status" value="1"/>
</dbReference>
<dbReference type="SUPFAM" id="SSF109604">
    <property type="entry name" value="HD-domain/PDEase-like"/>
    <property type="match status" value="1"/>
</dbReference>
<dbReference type="InterPro" id="IPR013976">
    <property type="entry name" value="HDOD"/>
</dbReference>
<dbReference type="PANTHER" id="PTHR33525">
    <property type="match status" value="1"/>
</dbReference>
<comment type="caution">
    <text evidence="2">The sequence shown here is derived from an EMBL/GenBank/DDBJ whole genome shotgun (WGS) entry which is preliminary data.</text>
</comment>
<dbReference type="OrthoDB" id="9804751at2"/>
<dbReference type="Gene3D" id="1.10.3210.10">
    <property type="entry name" value="Hypothetical protein af1432"/>
    <property type="match status" value="1"/>
</dbReference>
<gene>
    <name evidence="2" type="ORF">DV711_02575</name>
</gene>
<evidence type="ECO:0000313" key="3">
    <source>
        <dbReference type="Proteomes" id="UP000253769"/>
    </source>
</evidence>
<dbReference type="InterPro" id="IPR035919">
    <property type="entry name" value="EAL_sf"/>
</dbReference>
<name>A0A369WTM4_9GAMM</name>
<dbReference type="SUPFAM" id="SSF141868">
    <property type="entry name" value="EAL domain-like"/>
    <property type="match status" value="1"/>
</dbReference>
<dbReference type="Proteomes" id="UP000253769">
    <property type="component" value="Unassembled WGS sequence"/>
</dbReference>
<dbReference type="Gene3D" id="3.20.20.450">
    <property type="entry name" value="EAL domain"/>
    <property type="match status" value="1"/>
</dbReference>
<reference evidence="2 3" key="1">
    <citation type="submission" date="2018-07" db="EMBL/GenBank/DDBJ databases">
        <title>Motiliproteus coralliicola sp. nov., a bacterium isolated from Coral.</title>
        <authorList>
            <person name="Wang G."/>
        </authorList>
    </citation>
    <scope>NUCLEOTIDE SEQUENCE [LARGE SCALE GENOMIC DNA]</scope>
    <source>
        <strain evidence="2 3">C34</strain>
    </source>
</reference>
<evidence type="ECO:0000313" key="2">
    <source>
        <dbReference type="EMBL" id="RDE24493.1"/>
    </source>
</evidence>
<dbReference type="InterPro" id="IPR052340">
    <property type="entry name" value="RNase_Y/CdgJ"/>
</dbReference>
<dbReference type="Pfam" id="PF08668">
    <property type="entry name" value="HDOD"/>
    <property type="match status" value="1"/>
</dbReference>
<keyword evidence="3" id="KW-1185">Reference proteome</keyword>
<dbReference type="RefSeq" id="WP_114694079.1">
    <property type="nucleotide sequence ID" value="NZ_QQOH01000001.1"/>
</dbReference>
<dbReference type="InterPro" id="IPR014408">
    <property type="entry name" value="dGMP_Pdiesterase_EAL/HD-GYP"/>
</dbReference>
<dbReference type="AlphaFoldDB" id="A0A369WTM4"/>
<dbReference type="EMBL" id="QQOH01000001">
    <property type="protein sequence ID" value="RDE24493.1"/>
    <property type="molecule type" value="Genomic_DNA"/>
</dbReference>
<proteinExistence type="predicted"/>
<dbReference type="PROSITE" id="PS51833">
    <property type="entry name" value="HDOD"/>
    <property type="match status" value="1"/>
</dbReference>
<feature type="domain" description="HDOD" evidence="1">
    <location>
        <begin position="205"/>
        <end position="390"/>
    </location>
</feature>
<organism evidence="2 3">
    <name type="scientific">Motiliproteus coralliicola</name>
    <dbReference type="NCBI Taxonomy" id="2283196"/>
    <lineage>
        <taxon>Bacteria</taxon>
        <taxon>Pseudomonadati</taxon>
        <taxon>Pseudomonadota</taxon>
        <taxon>Gammaproteobacteria</taxon>
        <taxon>Oceanospirillales</taxon>
        <taxon>Oceanospirillaceae</taxon>
        <taxon>Motiliproteus</taxon>
    </lineage>
</organism>
<sequence>MDQTSSNSQTLMARQPIFDRQLKVIAYELLYRSDNDSDGDFLEGDQASSQMLLNFTSISDEGATKRVPAFIKLTREMLLNQTLPTLLCKQVVAELPGDIEIDKPLLLAVQKLRKDGFKVSIDDFIFDPKYALLLKLVNIVKIDVSQLDEDEVKQQLEALEPYKVTLLAKRIDKLDHLYECVDMGFKLFQGHFLSKPQVVKGKKSVTANSLALMQVVQEVQNPNTTADKLEHLIIKDSVLTFKLLRIVNSAAYALTRKIDSLNQAIVMLGLDQVKKWATLIAMSSNKDKPTELSRGLLVRARMCELLAESKGYPDTSNFFLVGIMSEIDALMDMRMDEVLKQIPLNEELKAAIGKRKGTQGEVLKAAFAYERGEWDRLSDFDINDAVYEGAYRHSLSWAQEVMQSMSEDNA</sequence>
<dbReference type="PIRSF" id="PIRSF003180">
    <property type="entry name" value="DiGMPpdiest_YuxH"/>
    <property type="match status" value="1"/>
</dbReference>
<evidence type="ECO:0000259" key="1">
    <source>
        <dbReference type="PROSITE" id="PS51833"/>
    </source>
</evidence>